<feature type="compositionally biased region" description="Low complexity" evidence="1">
    <location>
        <begin position="36"/>
        <end position="50"/>
    </location>
</feature>
<evidence type="ECO:0000313" key="2">
    <source>
        <dbReference type="Ensembl" id="ENSDCDP00010000922.1"/>
    </source>
</evidence>
<dbReference type="Ensembl" id="ENSDCDT00010000965.1">
    <property type="protein sequence ID" value="ENSDCDP00010000922.1"/>
    <property type="gene ID" value="ENSDCDG00010000530.1"/>
</dbReference>
<reference evidence="2" key="3">
    <citation type="submission" date="2025-09" db="UniProtKB">
        <authorList>
            <consortium name="Ensembl"/>
        </authorList>
    </citation>
    <scope>IDENTIFICATION</scope>
</reference>
<keyword evidence="3" id="KW-1185">Reference proteome</keyword>
<feature type="region of interest" description="Disordered" evidence="1">
    <location>
        <begin position="13"/>
        <end position="56"/>
    </location>
</feature>
<proteinExistence type="predicted"/>
<dbReference type="Proteomes" id="UP000694580">
    <property type="component" value="Chromosome 2"/>
</dbReference>
<dbReference type="AlphaFoldDB" id="A0AAY3ZW12"/>
<evidence type="ECO:0000256" key="1">
    <source>
        <dbReference type="SAM" id="MobiDB-lite"/>
    </source>
</evidence>
<accession>A0AAY3ZW12</accession>
<evidence type="ECO:0000313" key="3">
    <source>
        <dbReference type="Proteomes" id="UP000694580"/>
    </source>
</evidence>
<protein>
    <submittedName>
        <fullName evidence="2">Uncharacterized protein</fullName>
    </submittedName>
</protein>
<sequence length="148" mass="16403">MDRVKLRRMEANARERNRMHGLNNLTGRNPGGGEGSPYHAAYPGAPHHSPGAPPASGPYRPFGYCGSYEAFCESPSPECSSPPINFNAIFSLKHEEQGDYGKSCHYGVRYCTAPAQSALTSDLHFPYDLHLRGQLYHGQEELHTTFHN</sequence>
<name>A0AAY3ZW12_9TELE</name>
<gene>
    <name evidence="2" type="primary">neurod6</name>
</gene>
<dbReference type="GeneTree" id="ENSGT01120000277677"/>
<organism evidence="2 3">
    <name type="scientific">Denticeps clupeoides</name>
    <name type="common">denticle herring</name>
    <dbReference type="NCBI Taxonomy" id="299321"/>
    <lineage>
        <taxon>Eukaryota</taxon>
        <taxon>Metazoa</taxon>
        <taxon>Chordata</taxon>
        <taxon>Craniata</taxon>
        <taxon>Vertebrata</taxon>
        <taxon>Euteleostomi</taxon>
        <taxon>Actinopterygii</taxon>
        <taxon>Neopterygii</taxon>
        <taxon>Teleostei</taxon>
        <taxon>Clupei</taxon>
        <taxon>Clupeiformes</taxon>
        <taxon>Denticipitoidei</taxon>
        <taxon>Denticipitidae</taxon>
        <taxon>Denticeps</taxon>
    </lineage>
</organism>
<reference evidence="2 3" key="1">
    <citation type="submission" date="2020-06" db="EMBL/GenBank/DDBJ databases">
        <authorList>
            <consortium name="Wellcome Sanger Institute Data Sharing"/>
        </authorList>
    </citation>
    <scope>NUCLEOTIDE SEQUENCE [LARGE SCALE GENOMIC DNA]</scope>
</reference>
<reference evidence="2" key="2">
    <citation type="submission" date="2025-08" db="UniProtKB">
        <authorList>
            <consortium name="Ensembl"/>
        </authorList>
    </citation>
    <scope>IDENTIFICATION</scope>
</reference>